<feature type="region of interest" description="Disordered" evidence="1">
    <location>
        <begin position="334"/>
        <end position="519"/>
    </location>
</feature>
<feature type="compositionally biased region" description="Polar residues" evidence="1">
    <location>
        <begin position="365"/>
        <end position="374"/>
    </location>
</feature>
<reference evidence="2" key="1">
    <citation type="journal article" date="2018" name="Med. Microbiol. Immunol.">
        <title>Macaca arctoides gammaherpesvirus 1 (strain herpesvirus Macaca arctoides): virus sequence, phylogeny and characterisation of virus-transformed macaque and rabbit cell lines.</title>
        <authorList>
            <person name="Krumbholz A."/>
            <person name="Roempke J."/>
            <person name="Liehr T."/>
            <person name="Groth M."/>
            <person name="Meerbach A."/>
            <person name="Schacke M."/>
            <person name="Maschkowitz G."/>
            <person name="Fickenscher H."/>
            <person name="Klapper W."/>
            <person name="Sauerbrei A."/>
            <person name="Wutzler P."/>
            <person name="Zell R."/>
        </authorList>
    </citation>
    <scope>NUCLEOTIDE SEQUENCE</scope>
    <source>
        <strain evidence="2">HVMA</strain>
    </source>
</reference>
<sequence length="519" mass="55226">MEHEATVHQYRLMMSGQQEGSVILVPEHLAGEVSQLMSDFISGEDDTVSGKNIAAKLRLALGQAPGGHDVPLLSSLFALWNALPGSVRQTAKEKLILPAVQALTTAYGLCQRVMPGETSTQDTPEALLRAVVKGLQNLWEDSCGCPECRRCVRGLQAVKPGLFEIPNIIPHTKSCNPVNLLNTLVHKAVFLGGQVQPAYDARGLTPDLGDVPDLDDSDSVLARTLLAALFNLSLFFILRDHIVADSTHLKQALGGHWLAVTGAPLPEKPEPVRSYFEQRRQLGNHFYFPTAGPLNPFHFPDALLRRIVVTDPSVCAAEHVLALVRQGGGAGIPRLQLPALPPAPSRDTRRPCSQATSGERESSRRNLGQSQGTSPAVPPFCPRASPASASSASAEPEHRPRAGFSLPSPTSCPVAPVASPPGDPELGTGESLASRSPPPGDEGIEEFEAWLDSQDASLDDVRREFSGMRVTGEGGADGSDDEGEFSDLDVSDSDHEEDEDGGAAGGGRSLHDLYSLSAV</sequence>
<gene>
    <name evidence="2" type="primary">BRRF2</name>
</gene>
<dbReference type="Proteomes" id="UP001142452">
    <property type="component" value="Segment"/>
</dbReference>
<evidence type="ECO:0008006" key="4">
    <source>
        <dbReference type="Google" id="ProtNLM"/>
    </source>
</evidence>
<accession>A0A3G1T4F9</accession>
<feature type="compositionally biased region" description="Acidic residues" evidence="1">
    <location>
        <begin position="478"/>
        <end position="501"/>
    </location>
</feature>
<evidence type="ECO:0000256" key="1">
    <source>
        <dbReference type="SAM" id="MobiDB-lite"/>
    </source>
</evidence>
<protein>
    <recommendedName>
        <fullName evidence="4">BRRF2</fullName>
    </recommendedName>
</protein>
<dbReference type="EMBL" id="MG471437">
    <property type="protein sequence ID" value="AYA49827.1"/>
    <property type="molecule type" value="Genomic_DNA"/>
</dbReference>
<dbReference type="GeneID" id="80540060"/>
<keyword evidence="3" id="KW-1185">Reference proteome</keyword>
<dbReference type="Pfam" id="PF05734">
    <property type="entry name" value="DUF832"/>
    <property type="match status" value="1"/>
</dbReference>
<organism evidence="2 3">
    <name type="scientific">macacine gammaherpesvirus 13</name>
    <dbReference type="NCBI Taxonomy" id="2341050"/>
    <lineage>
        <taxon>Viruses</taxon>
        <taxon>Duplodnaviria</taxon>
        <taxon>Heunggongvirae</taxon>
        <taxon>Peploviricota</taxon>
        <taxon>Herviviricetes</taxon>
        <taxon>Herpesvirales</taxon>
        <taxon>Orthoherpesviridae</taxon>
        <taxon>Gammaherpesvirinae</taxon>
        <taxon>Lymphocryptovirus</taxon>
        <taxon>Lymphocryptovirus macacinegamma13</taxon>
    </lineage>
</organism>
<proteinExistence type="predicted"/>
<name>A0A3G1T4F9_9GAMA</name>
<feature type="compositionally biased region" description="Low complexity" evidence="1">
    <location>
        <begin position="384"/>
        <end position="394"/>
    </location>
</feature>
<evidence type="ECO:0000313" key="2">
    <source>
        <dbReference type="EMBL" id="AYA49827.1"/>
    </source>
</evidence>
<evidence type="ECO:0000313" key="3">
    <source>
        <dbReference type="Proteomes" id="UP001142452"/>
    </source>
</evidence>
<dbReference type="RefSeq" id="YP_010801353.1">
    <property type="nucleotide sequence ID" value="NC_076963.1"/>
</dbReference>
<dbReference type="KEGG" id="vg:80540060"/>
<dbReference type="InterPro" id="IPR008550">
    <property type="entry name" value="Herpesvirus_BRRF2-like"/>
</dbReference>